<sequence>MRRSFLAGLSLALAVSAQRMVRFISDDGKIYTGDAILHESSTDARFSTRARIIEGDLLTKFTVTNTVKNIVKLLSPLDPLATRTVRCVGFNYAAHDMQTNITIPQFPILFFKPWTALNGPTDFVPVTAGYQNQTNFTSSMDYEGELVVVIKDKIFNITADEALEHVLGYAAGYDVSHRGWQIDRGGEPQPQFSMGKDADGWGPWGPALTLASEIPDPQTLHLQTFVNGTLKQNATTADMIFGVADIVAFFSMGITLLPGDIIFTGTPGGTQLGMANPVWLTNGDIVTVNISQLGTIENQLRYV</sequence>
<reference evidence="1" key="2">
    <citation type="journal article" date="2022" name="New Phytol.">
        <title>Evolutionary transition to the ectomycorrhizal habit in the genomes of a hyperdiverse lineage of mushroom-forming fungi.</title>
        <authorList>
            <person name="Looney B."/>
            <person name="Miyauchi S."/>
            <person name="Morin E."/>
            <person name="Drula E."/>
            <person name="Courty P.E."/>
            <person name="Kohler A."/>
            <person name="Kuo A."/>
            <person name="LaButti K."/>
            <person name="Pangilinan J."/>
            <person name="Lipzen A."/>
            <person name="Riley R."/>
            <person name="Andreopoulos W."/>
            <person name="He G."/>
            <person name="Johnson J."/>
            <person name="Nolan M."/>
            <person name="Tritt A."/>
            <person name="Barry K.W."/>
            <person name="Grigoriev I.V."/>
            <person name="Nagy L.G."/>
            <person name="Hibbett D."/>
            <person name="Henrissat B."/>
            <person name="Matheny P.B."/>
            <person name="Labbe J."/>
            <person name="Martin F.M."/>
        </authorList>
    </citation>
    <scope>NUCLEOTIDE SEQUENCE</scope>
    <source>
        <strain evidence="1">EC-137</strain>
    </source>
</reference>
<proteinExistence type="predicted"/>
<dbReference type="Proteomes" id="UP000814128">
    <property type="component" value="Unassembled WGS sequence"/>
</dbReference>
<keyword evidence="2" id="KW-1185">Reference proteome</keyword>
<dbReference type="EMBL" id="MU273539">
    <property type="protein sequence ID" value="KAI0032678.1"/>
    <property type="molecule type" value="Genomic_DNA"/>
</dbReference>
<name>A0ACB8QLS9_9AGAM</name>
<organism evidence="1 2">
    <name type="scientific">Vararia minispora EC-137</name>
    <dbReference type="NCBI Taxonomy" id="1314806"/>
    <lineage>
        <taxon>Eukaryota</taxon>
        <taxon>Fungi</taxon>
        <taxon>Dikarya</taxon>
        <taxon>Basidiomycota</taxon>
        <taxon>Agaricomycotina</taxon>
        <taxon>Agaricomycetes</taxon>
        <taxon>Russulales</taxon>
        <taxon>Lachnocladiaceae</taxon>
        <taxon>Vararia</taxon>
    </lineage>
</organism>
<accession>A0ACB8QLS9</accession>
<reference evidence="1" key="1">
    <citation type="submission" date="2021-02" db="EMBL/GenBank/DDBJ databases">
        <authorList>
            <consortium name="DOE Joint Genome Institute"/>
            <person name="Ahrendt S."/>
            <person name="Looney B.P."/>
            <person name="Miyauchi S."/>
            <person name="Morin E."/>
            <person name="Drula E."/>
            <person name="Courty P.E."/>
            <person name="Chicoki N."/>
            <person name="Fauchery L."/>
            <person name="Kohler A."/>
            <person name="Kuo A."/>
            <person name="Labutti K."/>
            <person name="Pangilinan J."/>
            <person name="Lipzen A."/>
            <person name="Riley R."/>
            <person name="Andreopoulos W."/>
            <person name="He G."/>
            <person name="Johnson J."/>
            <person name="Barry K.W."/>
            <person name="Grigoriev I.V."/>
            <person name="Nagy L."/>
            <person name="Hibbett D."/>
            <person name="Henrissat B."/>
            <person name="Matheny P.B."/>
            <person name="Labbe J."/>
            <person name="Martin F."/>
        </authorList>
    </citation>
    <scope>NUCLEOTIDE SEQUENCE</scope>
    <source>
        <strain evidence="1">EC-137</strain>
    </source>
</reference>
<evidence type="ECO:0000313" key="1">
    <source>
        <dbReference type="EMBL" id="KAI0032678.1"/>
    </source>
</evidence>
<comment type="caution">
    <text evidence="1">The sequence shown here is derived from an EMBL/GenBank/DDBJ whole genome shotgun (WGS) entry which is preliminary data.</text>
</comment>
<evidence type="ECO:0000313" key="2">
    <source>
        <dbReference type="Proteomes" id="UP000814128"/>
    </source>
</evidence>
<gene>
    <name evidence="1" type="ORF">K488DRAFT_85651</name>
</gene>
<protein>
    <submittedName>
        <fullName evidence="1">Uncharacterized protein</fullName>
    </submittedName>
</protein>